<keyword evidence="2" id="KW-1185">Reference proteome</keyword>
<gene>
    <name evidence="1" type="ORF">BV22DRAFT_1047324</name>
</gene>
<organism evidence="1 2">
    <name type="scientific">Leucogyrophana mollusca</name>
    <dbReference type="NCBI Taxonomy" id="85980"/>
    <lineage>
        <taxon>Eukaryota</taxon>
        <taxon>Fungi</taxon>
        <taxon>Dikarya</taxon>
        <taxon>Basidiomycota</taxon>
        <taxon>Agaricomycotina</taxon>
        <taxon>Agaricomycetes</taxon>
        <taxon>Agaricomycetidae</taxon>
        <taxon>Boletales</taxon>
        <taxon>Boletales incertae sedis</taxon>
        <taxon>Leucogyrophana</taxon>
    </lineage>
</organism>
<proteinExistence type="predicted"/>
<accession>A0ACB8BIP2</accession>
<dbReference type="Proteomes" id="UP000790709">
    <property type="component" value="Unassembled WGS sequence"/>
</dbReference>
<comment type="caution">
    <text evidence="1">The sequence shown here is derived from an EMBL/GenBank/DDBJ whole genome shotgun (WGS) entry which is preliminary data.</text>
</comment>
<protein>
    <submittedName>
        <fullName evidence="1">Uncharacterized protein</fullName>
    </submittedName>
</protein>
<reference evidence="1" key="1">
    <citation type="journal article" date="2021" name="New Phytol.">
        <title>Evolutionary innovations through gain and loss of genes in the ectomycorrhizal Boletales.</title>
        <authorList>
            <person name="Wu G."/>
            <person name="Miyauchi S."/>
            <person name="Morin E."/>
            <person name="Kuo A."/>
            <person name="Drula E."/>
            <person name="Varga T."/>
            <person name="Kohler A."/>
            <person name="Feng B."/>
            <person name="Cao Y."/>
            <person name="Lipzen A."/>
            <person name="Daum C."/>
            <person name="Hundley H."/>
            <person name="Pangilinan J."/>
            <person name="Johnson J."/>
            <person name="Barry K."/>
            <person name="LaButti K."/>
            <person name="Ng V."/>
            <person name="Ahrendt S."/>
            <person name="Min B."/>
            <person name="Choi I.G."/>
            <person name="Park H."/>
            <person name="Plett J.M."/>
            <person name="Magnuson J."/>
            <person name="Spatafora J.W."/>
            <person name="Nagy L.G."/>
            <person name="Henrissat B."/>
            <person name="Grigoriev I.V."/>
            <person name="Yang Z.L."/>
            <person name="Xu J."/>
            <person name="Martin F.M."/>
        </authorList>
    </citation>
    <scope>NUCLEOTIDE SEQUENCE</scope>
    <source>
        <strain evidence="1">KUC20120723A-06</strain>
    </source>
</reference>
<name>A0ACB8BIP2_9AGAM</name>
<evidence type="ECO:0000313" key="2">
    <source>
        <dbReference type="Proteomes" id="UP000790709"/>
    </source>
</evidence>
<sequence length="271" mass="29914">MKNRDPFLSFLLLSSPDPVSKTGGEAFEELLAVYTMRSTTDGALAILGKVFGAWRGAVEVWNIHGLERPVPGGDTPTGDKYEASDFWRDEVENVEHPAGSEPDARPDLENEDFVRSTLRVMDVDRRCSFILVGFLPYSRGLKWARRSGCGTSVSIQFHEEGEQRGAGPGMGREGPSAEGSKEDRDEGDVDGWPEGARHVETNLGHTFDTTAHSIYTYAFNGSANTESLLVPEWGDACPESDWQAPVTRWILKAYHCCRGCRRDPASADSRQ</sequence>
<dbReference type="EMBL" id="MU266419">
    <property type="protein sequence ID" value="KAH7924677.1"/>
    <property type="molecule type" value="Genomic_DNA"/>
</dbReference>
<evidence type="ECO:0000313" key="1">
    <source>
        <dbReference type="EMBL" id="KAH7924677.1"/>
    </source>
</evidence>